<dbReference type="InterPro" id="IPR008969">
    <property type="entry name" value="CarboxyPept-like_regulatory"/>
</dbReference>
<proteinExistence type="predicted"/>
<protein>
    <submittedName>
        <fullName evidence="2">Carboxypeptidase regulatory-like domain-containing protein</fullName>
    </submittedName>
</protein>
<dbReference type="AlphaFoldDB" id="A0A934REF1"/>
<keyword evidence="3" id="KW-1185">Reference proteome</keyword>
<evidence type="ECO:0000256" key="1">
    <source>
        <dbReference type="SAM" id="SignalP"/>
    </source>
</evidence>
<dbReference type="EMBL" id="JAENII010000008">
    <property type="protein sequence ID" value="MBK1827606.1"/>
    <property type="molecule type" value="Genomic_DNA"/>
</dbReference>
<dbReference type="Proteomes" id="UP000658278">
    <property type="component" value="Unassembled WGS sequence"/>
</dbReference>
<keyword evidence="2" id="KW-0645">Protease</keyword>
<accession>A0A934REF1</accession>
<dbReference type="RefSeq" id="WP_200279281.1">
    <property type="nucleotide sequence ID" value="NZ_JAENII010000008.1"/>
</dbReference>
<dbReference type="SUPFAM" id="SSF49464">
    <property type="entry name" value="Carboxypeptidase regulatory domain-like"/>
    <property type="match status" value="2"/>
</dbReference>
<dbReference type="GO" id="GO:0004180">
    <property type="term" value="F:carboxypeptidase activity"/>
    <property type="evidence" value="ECO:0007669"/>
    <property type="project" value="UniProtKB-KW"/>
</dbReference>
<keyword evidence="1" id="KW-0732">Signal</keyword>
<organism evidence="2 3">
    <name type="scientific">Haloferula rosea</name>
    <dbReference type="NCBI Taxonomy" id="490093"/>
    <lineage>
        <taxon>Bacteria</taxon>
        <taxon>Pseudomonadati</taxon>
        <taxon>Verrucomicrobiota</taxon>
        <taxon>Verrucomicrobiia</taxon>
        <taxon>Verrucomicrobiales</taxon>
        <taxon>Verrucomicrobiaceae</taxon>
        <taxon>Haloferula</taxon>
    </lineage>
</organism>
<keyword evidence="2" id="KW-0121">Carboxypeptidase</keyword>
<sequence length="529" mass="57846">MDRCMWLAAVMNGFVALAFGAPELEAVSRDITGPDGKPVAEAVIHEVHPTADGDWQVTKSDLETWAKRGGDEKLGGAFAGSFLVIDSPGCALSIWQYGLPKDPIRLQPEFWLEGIVIDEGGAPVAGADVTVGRFGAITYLQVYMNRVAEGLPWFRTSTDAQGRYRLRGAVIQGYSFDSGMEVLARAERDGATMMGWAVRSIAGDIEFYKEARSEPVHFDEGPLELRRCDRISGRVIDRVTGEAIEGAVLSHHGGIHHPLTIGSREVVTDRDGRFILSGVRISQLAIQCPGYQSGRLVPQEAWRETGHVELSVSMRPRVDARVSLVDGHTGGAPVVPMSASFQFSDPAGEGWALEVNRSCGSRSETTVDFDAQGVFVGKLPAGEIDFRCFMGDSERDDDPYSKSFQVDVSASGDSDFRFELERKPGVLFKVMQPKEVAPTSEAGDDWERVVVWLSAVKSNRSRSATAGSTYSFCPVEGWGDEVRVHVEVQQKQPNRKLMDATFKADPESWPVLIDAVAMREAARDREGAE</sequence>
<name>A0A934REF1_9BACT</name>
<feature type="signal peptide" evidence="1">
    <location>
        <begin position="1"/>
        <end position="20"/>
    </location>
</feature>
<evidence type="ECO:0000313" key="3">
    <source>
        <dbReference type="Proteomes" id="UP000658278"/>
    </source>
</evidence>
<gene>
    <name evidence="2" type="ORF">JIN81_11295</name>
</gene>
<keyword evidence="2" id="KW-0378">Hydrolase</keyword>
<reference evidence="2" key="1">
    <citation type="submission" date="2021-01" db="EMBL/GenBank/DDBJ databases">
        <title>Modified the classification status of verrucomicrobia.</title>
        <authorList>
            <person name="Feng X."/>
        </authorList>
    </citation>
    <scope>NUCLEOTIDE SEQUENCE</scope>
    <source>
        <strain evidence="2">KCTC 22201</strain>
    </source>
</reference>
<comment type="caution">
    <text evidence="2">The sequence shown here is derived from an EMBL/GenBank/DDBJ whole genome shotgun (WGS) entry which is preliminary data.</text>
</comment>
<evidence type="ECO:0000313" key="2">
    <source>
        <dbReference type="EMBL" id="MBK1827606.1"/>
    </source>
</evidence>
<feature type="chain" id="PRO_5038081372" evidence="1">
    <location>
        <begin position="21"/>
        <end position="529"/>
    </location>
</feature>